<dbReference type="EMBL" id="UGQW01000002">
    <property type="protein sequence ID" value="STZ67700.1"/>
    <property type="molecule type" value="Genomic_DNA"/>
</dbReference>
<dbReference type="Proteomes" id="UP000254927">
    <property type="component" value="Unassembled WGS sequence"/>
</dbReference>
<keyword evidence="1" id="KW-0489">Methyltransferase</keyword>
<dbReference type="AlphaFoldDB" id="A0A378TZU8"/>
<protein>
    <submittedName>
        <fullName evidence="1">Putative phage associated type II DNA-methyltransferase</fullName>
        <ecNumber evidence="1">2.1.1.72</ecNumber>
    </submittedName>
</protein>
<reference evidence="1 2" key="1">
    <citation type="submission" date="2018-06" db="EMBL/GenBank/DDBJ databases">
        <authorList>
            <consortium name="Pathogen Informatics"/>
            <person name="Doyle S."/>
        </authorList>
    </citation>
    <scope>NUCLEOTIDE SEQUENCE [LARGE SCALE GENOMIC DNA]</scope>
    <source>
        <strain evidence="1 2">NCTC10660</strain>
    </source>
</reference>
<dbReference type="Gene3D" id="3.40.50.150">
    <property type="entry name" value="Vaccinia Virus protein VP39"/>
    <property type="match status" value="1"/>
</dbReference>
<sequence>MSESKGKIMLSINDHPDIRNLFKDFRIAQFELAYSIGRSKTGKTSGELAICNW</sequence>
<evidence type="ECO:0000313" key="2">
    <source>
        <dbReference type="Proteomes" id="UP000254927"/>
    </source>
</evidence>
<keyword evidence="1" id="KW-0808">Transferase</keyword>
<dbReference type="GO" id="GO:0009007">
    <property type="term" value="F:site-specific DNA-methyltransferase (adenine-specific) activity"/>
    <property type="evidence" value="ECO:0007669"/>
    <property type="project" value="UniProtKB-EC"/>
</dbReference>
<organism evidence="1 2">
    <name type="scientific">Neisseria elongata</name>
    <dbReference type="NCBI Taxonomy" id="495"/>
    <lineage>
        <taxon>Bacteria</taxon>
        <taxon>Pseudomonadati</taxon>
        <taxon>Pseudomonadota</taxon>
        <taxon>Betaproteobacteria</taxon>
        <taxon>Neisseriales</taxon>
        <taxon>Neisseriaceae</taxon>
        <taxon>Neisseria</taxon>
    </lineage>
</organism>
<proteinExistence type="predicted"/>
<dbReference type="InterPro" id="IPR029063">
    <property type="entry name" value="SAM-dependent_MTases_sf"/>
</dbReference>
<evidence type="ECO:0000313" key="1">
    <source>
        <dbReference type="EMBL" id="STZ67700.1"/>
    </source>
</evidence>
<dbReference type="GO" id="GO:0032259">
    <property type="term" value="P:methylation"/>
    <property type="evidence" value="ECO:0007669"/>
    <property type="project" value="UniProtKB-KW"/>
</dbReference>
<name>A0A378TZU8_NEIEL</name>
<dbReference type="EC" id="2.1.1.72" evidence="1"/>
<accession>A0A378TZU8</accession>
<gene>
    <name evidence="1" type="ORF">NCTC10660_01187</name>
</gene>